<sequence>MAAITSADAAPDDAPYGGFEAILSTPALDRDGDQLRTSEWKTPLPEHITVDIDHEMSVRGTVGSATPYLDDDGNLRIRAQFASTATAQEVRTLVKEGHVRTVSVAFMTDKSALKDGRPSREVLNAGIVAVPSNREALILSAKSATEPYGPDADYADPGFQPDKRKRYPLRDAEEVRTAWDYVHQQRNRRPYTAEQLTHIESKIRAAAHRYGVELDDSKALAGMVDVKAGARNSASDQALIQSIHDASGQLGAACVPGDDTGYEDGANMRAVAAAETKSADTPAVLDFQTFLARLSALLTEATTASPNSAGTPQDSHGESATSPADPPADAAPQGPADAAGDAAVAAEESGDAVAAAQAELHARLALASLAEDALSDEIH</sequence>
<feature type="compositionally biased region" description="Low complexity" evidence="4">
    <location>
        <begin position="327"/>
        <end position="353"/>
    </location>
</feature>
<dbReference type="EMBL" id="LWGR01000013">
    <property type="protein sequence ID" value="KZM70920.1"/>
    <property type="molecule type" value="Genomic_DNA"/>
</dbReference>
<dbReference type="InterPro" id="IPR046489">
    <property type="entry name" value="DUF6582"/>
</dbReference>
<dbReference type="GO" id="GO:0008233">
    <property type="term" value="F:peptidase activity"/>
    <property type="evidence" value="ECO:0007669"/>
    <property type="project" value="UniProtKB-KW"/>
</dbReference>
<evidence type="ECO:0000313" key="6">
    <source>
        <dbReference type="EMBL" id="KZM70920.1"/>
    </source>
</evidence>
<evidence type="ECO:0000256" key="3">
    <source>
        <dbReference type="ARBA" id="ARBA00022801"/>
    </source>
</evidence>
<evidence type="ECO:0000259" key="5">
    <source>
        <dbReference type="Pfam" id="PF04586"/>
    </source>
</evidence>
<feature type="region of interest" description="Disordered" evidence="4">
    <location>
        <begin position="303"/>
        <end position="353"/>
    </location>
</feature>
<keyword evidence="2" id="KW-0645">Protease</keyword>
<evidence type="ECO:0000256" key="1">
    <source>
        <dbReference type="ARBA" id="ARBA00022612"/>
    </source>
</evidence>
<keyword evidence="1" id="KW-1188">Viral release from host cell</keyword>
<protein>
    <recommendedName>
        <fullName evidence="5">Prohead serine protease domain-containing protein</fullName>
    </recommendedName>
</protein>
<evidence type="ECO:0000256" key="4">
    <source>
        <dbReference type="SAM" id="MobiDB-lite"/>
    </source>
</evidence>
<keyword evidence="3" id="KW-0378">Hydrolase</keyword>
<gene>
    <name evidence="6" type="ORF">AWN90_41070</name>
</gene>
<evidence type="ECO:0000256" key="2">
    <source>
        <dbReference type="ARBA" id="ARBA00022670"/>
    </source>
</evidence>
<dbReference type="Pfam" id="PF20223">
    <property type="entry name" value="DUF6582"/>
    <property type="match status" value="1"/>
</dbReference>
<dbReference type="AlphaFoldDB" id="A0A164K165"/>
<comment type="caution">
    <text evidence="6">The sequence shown here is derived from an EMBL/GenBank/DDBJ whole genome shotgun (WGS) entry which is preliminary data.</text>
</comment>
<reference evidence="6 7" key="1">
    <citation type="submission" date="2016-04" db="EMBL/GenBank/DDBJ databases">
        <authorList>
            <person name="Evans L.H."/>
            <person name="Alamgir A."/>
            <person name="Owens N."/>
            <person name="Weber N.D."/>
            <person name="Virtaneva K."/>
            <person name="Barbian K."/>
            <person name="Babar A."/>
            <person name="Rosenke K."/>
        </authorList>
    </citation>
    <scope>NUCLEOTIDE SEQUENCE [LARGE SCALE GENOMIC DNA]</scope>
    <source>
        <strain evidence="6 7">IFM 0406</strain>
    </source>
</reference>
<keyword evidence="7" id="KW-1185">Reference proteome</keyword>
<dbReference type="Proteomes" id="UP000076512">
    <property type="component" value="Unassembled WGS sequence"/>
</dbReference>
<accession>A0A164K165</accession>
<name>A0A164K165_9NOCA</name>
<dbReference type="Pfam" id="PF04586">
    <property type="entry name" value="Peptidase_S78"/>
    <property type="match status" value="1"/>
</dbReference>
<dbReference type="InterPro" id="IPR054613">
    <property type="entry name" value="Peptidase_S78_dom"/>
</dbReference>
<dbReference type="GO" id="GO:0006508">
    <property type="term" value="P:proteolysis"/>
    <property type="evidence" value="ECO:0007669"/>
    <property type="project" value="UniProtKB-KW"/>
</dbReference>
<evidence type="ECO:0000313" key="7">
    <source>
        <dbReference type="Proteomes" id="UP000076512"/>
    </source>
</evidence>
<feature type="compositionally biased region" description="Polar residues" evidence="4">
    <location>
        <begin position="303"/>
        <end position="321"/>
    </location>
</feature>
<organism evidence="6 7">
    <name type="scientific">Nocardia terpenica</name>
    <dbReference type="NCBI Taxonomy" id="455432"/>
    <lineage>
        <taxon>Bacteria</taxon>
        <taxon>Bacillati</taxon>
        <taxon>Actinomycetota</taxon>
        <taxon>Actinomycetes</taxon>
        <taxon>Mycobacteriales</taxon>
        <taxon>Nocardiaceae</taxon>
        <taxon>Nocardia</taxon>
    </lineage>
</organism>
<proteinExistence type="predicted"/>
<feature type="domain" description="Prohead serine protease" evidence="5">
    <location>
        <begin position="58"/>
        <end position="139"/>
    </location>
</feature>
<dbReference type="STRING" id="455432.AWN90_41070"/>